<dbReference type="EMBL" id="CM016559">
    <property type="protein sequence ID" value="TKW00510.1"/>
    <property type="molecule type" value="Genomic_DNA"/>
</dbReference>
<keyword evidence="3" id="KW-1185">Reference proteome</keyword>
<evidence type="ECO:0000313" key="2">
    <source>
        <dbReference type="EMBL" id="TKW00510.1"/>
    </source>
</evidence>
<feature type="chain" id="PRO_5020264817" evidence="1">
    <location>
        <begin position="25"/>
        <end position="167"/>
    </location>
</feature>
<dbReference type="AlphaFoldDB" id="A0A4U6TEA7"/>
<dbReference type="Proteomes" id="UP000298652">
    <property type="component" value="Chromosome 8"/>
</dbReference>
<gene>
    <name evidence="2" type="ORF">SEVIR_8G113800v2</name>
</gene>
<sequence>MCSPFLPTPLLALHWASFRAPAMAATWPAATSSPSPPILTPGAVSPRPCLSSPLPLLYKAPNPPLPPLPVQAPSFPQTLLPKSVAMVEFRLDSSQPRRLLDVAIPFSYFPVVLPRRTTLPTASSPTPIRYLLEVPVVLLLLVARPFWCDCWCCLVWDSSSVGEDRDH</sequence>
<proteinExistence type="predicted"/>
<keyword evidence="1" id="KW-0732">Signal</keyword>
<name>A0A4U6TEA7_SETVI</name>
<protein>
    <submittedName>
        <fullName evidence="2">Uncharacterized protein</fullName>
    </submittedName>
</protein>
<evidence type="ECO:0000313" key="3">
    <source>
        <dbReference type="Proteomes" id="UP000298652"/>
    </source>
</evidence>
<reference evidence="2" key="1">
    <citation type="submission" date="2019-03" db="EMBL/GenBank/DDBJ databases">
        <title>WGS assembly of Setaria viridis.</title>
        <authorList>
            <person name="Huang P."/>
            <person name="Jenkins J."/>
            <person name="Grimwood J."/>
            <person name="Barry K."/>
            <person name="Healey A."/>
            <person name="Mamidi S."/>
            <person name="Sreedasyam A."/>
            <person name="Shu S."/>
            <person name="Feldman M."/>
            <person name="Wu J."/>
            <person name="Yu Y."/>
            <person name="Chen C."/>
            <person name="Johnson J."/>
            <person name="Rokhsar D."/>
            <person name="Baxter I."/>
            <person name="Schmutz J."/>
            <person name="Brutnell T."/>
            <person name="Kellogg E."/>
        </authorList>
    </citation>
    <scope>NUCLEOTIDE SEQUENCE [LARGE SCALE GENOMIC DNA]</scope>
</reference>
<feature type="signal peptide" evidence="1">
    <location>
        <begin position="1"/>
        <end position="24"/>
    </location>
</feature>
<organism evidence="2 3">
    <name type="scientific">Setaria viridis</name>
    <name type="common">Green bristlegrass</name>
    <name type="synonym">Setaria italica subsp. viridis</name>
    <dbReference type="NCBI Taxonomy" id="4556"/>
    <lineage>
        <taxon>Eukaryota</taxon>
        <taxon>Viridiplantae</taxon>
        <taxon>Streptophyta</taxon>
        <taxon>Embryophyta</taxon>
        <taxon>Tracheophyta</taxon>
        <taxon>Spermatophyta</taxon>
        <taxon>Magnoliopsida</taxon>
        <taxon>Liliopsida</taxon>
        <taxon>Poales</taxon>
        <taxon>Poaceae</taxon>
        <taxon>PACMAD clade</taxon>
        <taxon>Panicoideae</taxon>
        <taxon>Panicodae</taxon>
        <taxon>Paniceae</taxon>
        <taxon>Cenchrinae</taxon>
        <taxon>Setaria</taxon>
    </lineage>
</organism>
<accession>A0A4U6TEA7</accession>
<evidence type="ECO:0000256" key="1">
    <source>
        <dbReference type="SAM" id="SignalP"/>
    </source>
</evidence>
<dbReference type="Gramene" id="TKW00510">
    <property type="protein sequence ID" value="TKW00510"/>
    <property type="gene ID" value="SEVIR_8G113800v2"/>
</dbReference>